<sequence>MILTQLTKCKVKALKNPSLFFDLFFAAEYGAIFLVVGNFFSVWVLSGLTGVPKRPAEAVIMCFW</sequence>
<protein>
    <submittedName>
        <fullName evidence="2">Uncharacterized protein</fullName>
    </submittedName>
</protein>
<name>A0A1M5KYL5_9BACT</name>
<gene>
    <name evidence="2" type="ORF">SAMN05443144_1361</name>
</gene>
<dbReference type="EMBL" id="FQUS01000036">
    <property type="protein sequence ID" value="SHG57914.1"/>
    <property type="molecule type" value="Genomic_DNA"/>
</dbReference>
<dbReference type="Proteomes" id="UP000184041">
    <property type="component" value="Unassembled WGS sequence"/>
</dbReference>
<feature type="transmembrane region" description="Helical" evidence="1">
    <location>
        <begin position="20"/>
        <end position="45"/>
    </location>
</feature>
<evidence type="ECO:0000256" key="1">
    <source>
        <dbReference type="SAM" id="Phobius"/>
    </source>
</evidence>
<accession>A0A1M5KYL5</accession>
<dbReference type="AlphaFoldDB" id="A0A1M5KYL5"/>
<organism evidence="2 3">
    <name type="scientific">Fodinibius roseus</name>
    <dbReference type="NCBI Taxonomy" id="1194090"/>
    <lineage>
        <taxon>Bacteria</taxon>
        <taxon>Pseudomonadati</taxon>
        <taxon>Balneolota</taxon>
        <taxon>Balneolia</taxon>
        <taxon>Balneolales</taxon>
        <taxon>Balneolaceae</taxon>
        <taxon>Fodinibius</taxon>
    </lineage>
</organism>
<keyword evidence="1" id="KW-0812">Transmembrane</keyword>
<keyword evidence="3" id="KW-1185">Reference proteome</keyword>
<keyword evidence="1" id="KW-1133">Transmembrane helix</keyword>
<keyword evidence="1" id="KW-0472">Membrane</keyword>
<proteinExistence type="predicted"/>
<evidence type="ECO:0000313" key="3">
    <source>
        <dbReference type="Proteomes" id="UP000184041"/>
    </source>
</evidence>
<evidence type="ECO:0000313" key="2">
    <source>
        <dbReference type="EMBL" id="SHG57914.1"/>
    </source>
</evidence>
<reference evidence="2 3" key="1">
    <citation type="submission" date="2016-11" db="EMBL/GenBank/DDBJ databases">
        <authorList>
            <person name="Jaros S."/>
            <person name="Januszkiewicz K."/>
            <person name="Wedrychowicz H."/>
        </authorList>
    </citation>
    <scope>NUCLEOTIDE SEQUENCE [LARGE SCALE GENOMIC DNA]</scope>
    <source>
        <strain evidence="2 3">DSM 21986</strain>
    </source>
</reference>